<sequence>MLGTTHDRTPLSGRDQFALACECLTSQSRRRLTIFTFDLDPPLYDREPFAEALRRLALEGRESRIQILLQENLKVQQNGHRLLNLARRLPSRIEIRRPINDYIDFPENFLIADTVGYVHRSRFPDYQGVIDFNDPLRAIRLQELFDHIWERSEQDIELRQFSL</sequence>
<reference evidence="2 3" key="1">
    <citation type="submission" date="2018-01" db="EMBL/GenBank/DDBJ databases">
        <title>Novel co-symbiosis in the lucinid bivalve Phacoides pectinatus.</title>
        <authorList>
            <person name="Lim S.J."/>
            <person name="Davis B.G."/>
            <person name="Gill D.E."/>
            <person name="Engel A.S."/>
            <person name="Anderson L.C."/>
            <person name="Campbell B.J."/>
        </authorList>
    </citation>
    <scope>NUCLEOTIDE SEQUENCE [LARGE SCALE GENOMIC DNA]</scope>
    <source>
        <strain evidence="2">N3_P5</strain>
    </source>
</reference>
<dbReference type="AlphaFoldDB" id="A0A6N4DV68"/>
<evidence type="ECO:0000313" key="2">
    <source>
        <dbReference type="EMBL" id="PUE02379.1"/>
    </source>
</evidence>
<dbReference type="EMBL" id="PQCO01000181">
    <property type="protein sequence ID" value="PUE02379.1"/>
    <property type="molecule type" value="Genomic_DNA"/>
</dbReference>
<gene>
    <name evidence="2" type="ORF">C3L24_06220</name>
</gene>
<dbReference type="GO" id="GO:0016746">
    <property type="term" value="F:acyltransferase activity"/>
    <property type="evidence" value="ECO:0007669"/>
    <property type="project" value="UniProtKB-KW"/>
</dbReference>
<keyword evidence="2" id="KW-0808">Transferase</keyword>
<keyword evidence="2" id="KW-0012">Acyltransferase</keyword>
<evidence type="ECO:0000259" key="1">
    <source>
        <dbReference type="Pfam" id="PF25559"/>
    </source>
</evidence>
<dbReference type="Proteomes" id="UP000250928">
    <property type="component" value="Unassembled WGS sequence"/>
</dbReference>
<accession>A0A6N4DV68</accession>
<proteinExistence type="predicted"/>
<protein>
    <submittedName>
        <fullName evidence="2">Acyltransferase</fullName>
    </submittedName>
</protein>
<name>A0A6N4DV68_9GAMM</name>
<evidence type="ECO:0000313" key="3">
    <source>
        <dbReference type="Proteomes" id="UP000250928"/>
    </source>
</evidence>
<feature type="domain" description="DUF7931" evidence="1">
    <location>
        <begin position="15"/>
        <end position="161"/>
    </location>
</feature>
<dbReference type="Pfam" id="PF25559">
    <property type="entry name" value="DUF7931"/>
    <property type="match status" value="1"/>
</dbReference>
<dbReference type="InterPro" id="IPR057691">
    <property type="entry name" value="DUF7931"/>
</dbReference>
<comment type="caution">
    <text evidence="2">The sequence shown here is derived from an EMBL/GenBank/DDBJ whole genome shotgun (WGS) entry which is preliminary data.</text>
</comment>
<organism evidence="2 3">
    <name type="scientific">Candidatus Sedimenticola endophacoides</name>
    <dbReference type="NCBI Taxonomy" id="2548426"/>
    <lineage>
        <taxon>Bacteria</taxon>
        <taxon>Pseudomonadati</taxon>
        <taxon>Pseudomonadota</taxon>
        <taxon>Gammaproteobacteria</taxon>
        <taxon>Chromatiales</taxon>
        <taxon>Sedimenticolaceae</taxon>
        <taxon>Sedimenticola</taxon>
    </lineage>
</organism>